<gene>
    <name evidence="6" type="primary">modA</name>
    <name evidence="6" type="ORF">FL622_01905</name>
</gene>
<keyword evidence="7" id="KW-1185">Reference proteome</keyword>
<comment type="similarity">
    <text evidence="1">Belongs to the bacterial solute-binding protein ModA family.</text>
</comment>
<dbReference type="InterPro" id="IPR050682">
    <property type="entry name" value="ModA/WtpA"/>
</dbReference>
<keyword evidence="2 4" id="KW-0479">Metal-binding</keyword>
<dbReference type="Gene3D" id="3.40.190.10">
    <property type="entry name" value="Periplasmic binding protein-like II"/>
    <property type="match status" value="2"/>
</dbReference>
<feature type="binding site" evidence="4">
    <location>
        <position position="136"/>
    </location>
    <ligand>
        <name>molybdate</name>
        <dbReference type="ChEBI" id="CHEBI:36264"/>
    </ligand>
</feature>
<keyword evidence="4" id="KW-0500">Molybdenum</keyword>
<evidence type="ECO:0000256" key="1">
    <source>
        <dbReference type="ARBA" id="ARBA00009175"/>
    </source>
</evidence>
<feature type="binding site" evidence="4">
    <location>
        <position position="163"/>
    </location>
    <ligand>
        <name>molybdate</name>
        <dbReference type="ChEBI" id="CHEBI:36264"/>
    </ligand>
</feature>
<dbReference type="Pfam" id="PF13531">
    <property type="entry name" value="SBP_bac_11"/>
    <property type="match status" value="1"/>
</dbReference>
<dbReference type="PIRSF" id="PIRSF004846">
    <property type="entry name" value="ModA"/>
    <property type="match status" value="1"/>
</dbReference>
<reference evidence="6 7" key="1">
    <citation type="submission" date="2019-07" db="EMBL/GenBank/DDBJ databases">
        <title>Insights of Desulfuromonas acetexigens electromicrobiology.</title>
        <authorList>
            <person name="Katuri K."/>
            <person name="Sapireddy V."/>
            <person name="Shaw D.R."/>
            <person name="Saikaly P."/>
        </authorList>
    </citation>
    <scope>NUCLEOTIDE SEQUENCE [LARGE SCALE GENOMIC DNA]</scope>
    <source>
        <strain evidence="6 7">2873</strain>
    </source>
</reference>
<dbReference type="OrthoDB" id="9785015at2"/>
<proteinExistence type="inferred from homology"/>
<dbReference type="NCBIfam" id="TIGR01256">
    <property type="entry name" value="modA"/>
    <property type="match status" value="1"/>
</dbReference>
<dbReference type="EMBL" id="VJVV01000001">
    <property type="protein sequence ID" value="TRO83957.1"/>
    <property type="molecule type" value="Genomic_DNA"/>
</dbReference>
<name>A0A550JL83_9BACT</name>
<dbReference type="SUPFAM" id="SSF53850">
    <property type="entry name" value="Periplasmic binding protein-like II"/>
    <property type="match status" value="1"/>
</dbReference>
<evidence type="ECO:0000256" key="3">
    <source>
        <dbReference type="ARBA" id="ARBA00022729"/>
    </source>
</evidence>
<evidence type="ECO:0000256" key="2">
    <source>
        <dbReference type="ARBA" id="ARBA00022723"/>
    </source>
</evidence>
<feature type="signal peptide" evidence="5">
    <location>
        <begin position="1"/>
        <end position="21"/>
    </location>
</feature>
<evidence type="ECO:0000313" key="7">
    <source>
        <dbReference type="Proteomes" id="UP000317155"/>
    </source>
</evidence>
<dbReference type="RefSeq" id="WP_092052915.1">
    <property type="nucleotide sequence ID" value="NZ_FOJJ01000001.1"/>
</dbReference>
<dbReference type="GO" id="GO:0015689">
    <property type="term" value="P:molybdate ion transport"/>
    <property type="evidence" value="ECO:0007669"/>
    <property type="project" value="InterPro"/>
</dbReference>
<evidence type="ECO:0000313" key="6">
    <source>
        <dbReference type="EMBL" id="TRO83957.1"/>
    </source>
</evidence>
<keyword evidence="3 5" id="KW-0732">Signal</keyword>
<dbReference type="InterPro" id="IPR005950">
    <property type="entry name" value="ModA"/>
</dbReference>
<feature type="chain" id="PRO_5021947136" evidence="5">
    <location>
        <begin position="22"/>
        <end position="249"/>
    </location>
</feature>
<evidence type="ECO:0000256" key="4">
    <source>
        <dbReference type="PIRSR" id="PIRSR004846-1"/>
    </source>
</evidence>
<sequence>MKAIIPVGLLGLLLFVSPAMADEVRLSVATSLREVMGALTEEYAAETDRVRFSSNFGASGTLARQIEQGAPVDLFVSANGKWLDYLARKGLLNDTPAVLAGNQLVVIGRAPATLTGLDDLLKLERITLVNPKSGPAGEYAEQALTAAELHEPLRKRLVPVQDVGQAVVLAERGEVDAALVYRTDARLARQARILYEIPGDLHDPVSYPMALTLSGQENPAAVSFFAFLQSDAARRILARHGFLTSSTGP</sequence>
<dbReference type="PANTHER" id="PTHR30632">
    <property type="entry name" value="MOLYBDATE-BINDING PERIPLASMIC PROTEIN"/>
    <property type="match status" value="1"/>
</dbReference>
<accession>A0A550JL83</accession>
<protein>
    <submittedName>
        <fullName evidence="6">Molybdate ABC transporter substrate-binding protein</fullName>
    </submittedName>
</protein>
<dbReference type="AlphaFoldDB" id="A0A550JL83"/>
<organism evidence="6 7">
    <name type="scientific">Trichloromonas acetexigens</name>
    <dbReference type="NCBI Taxonomy" id="38815"/>
    <lineage>
        <taxon>Bacteria</taxon>
        <taxon>Pseudomonadati</taxon>
        <taxon>Thermodesulfobacteriota</taxon>
        <taxon>Desulfuromonadia</taxon>
        <taxon>Desulfuromonadales</taxon>
        <taxon>Trichloromonadaceae</taxon>
        <taxon>Trichloromonas</taxon>
    </lineage>
</organism>
<dbReference type="GO" id="GO:0030973">
    <property type="term" value="F:molybdate ion binding"/>
    <property type="evidence" value="ECO:0007669"/>
    <property type="project" value="TreeGrafter"/>
</dbReference>
<feature type="binding site" evidence="4">
    <location>
        <position position="59"/>
    </location>
    <ligand>
        <name>molybdate</name>
        <dbReference type="ChEBI" id="CHEBI:36264"/>
    </ligand>
</feature>
<dbReference type="Proteomes" id="UP000317155">
    <property type="component" value="Unassembled WGS sequence"/>
</dbReference>
<comment type="caution">
    <text evidence="6">The sequence shown here is derived from an EMBL/GenBank/DDBJ whole genome shotgun (WGS) entry which is preliminary data.</text>
</comment>
<dbReference type="PANTHER" id="PTHR30632:SF0">
    <property type="entry name" value="SULFATE-BINDING PROTEIN"/>
    <property type="match status" value="1"/>
</dbReference>
<dbReference type="GO" id="GO:0046872">
    <property type="term" value="F:metal ion binding"/>
    <property type="evidence" value="ECO:0007669"/>
    <property type="project" value="UniProtKB-KW"/>
</dbReference>
<feature type="binding site" evidence="4">
    <location>
        <position position="181"/>
    </location>
    <ligand>
        <name>molybdate</name>
        <dbReference type="ChEBI" id="CHEBI:36264"/>
    </ligand>
</feature>
<feature type="binding site" evidence="4">
    <location>
        <position position="31"/>
    </location>
    <ligand>
        <name>molybdate</name>
        <dbReference type="ChEBI" id="CHEBI:36264"/>
    </ligand>
</feature>
<evidence type="ECO:0000256" key="5">
    <source>
        <dbReference type="SAM" id="SignalP"/>
    </source>
</evidence>